<dbReference type="InterPro" id="IPR044934">
    <property type="entry name" value="Streptopain_sf"/>
</dbReference>
<organism evidence="1 2">
    <name type="scientific">Desmophyllum pertusum</name>
    <dbReference type="NCBI Taxonomy" id="174260"/>
    <lineage>
        <taxon>Eukaryota</taxon>
        <taxon>Metazoa</taxon>
        <taxon>Cnidaria</taxon>
        <taxon>Anthozoa</taxon>
        <taxon>Hexacorallia</taxon>
        <taxon>Scleractinia</taxon>
        <taxon>Caryophylliina</taxon>
        <taxon>Caryophylliidae</taxon>
        <taxon>Desmophyllum</taxon>
    </lineage>
</organism>
<dbReference type="Gene3D" id="3.90.70.50">
    <property type="entry name" value="Peptidase C10, streptopain"/>
    <property type="match status" value="1"/>
</dbReference>
<reference evidence="1" key="1">
    <citation type="submission" date="2023-01" db="EMBL/GenBank/DDBJ databases">
        <title>Genome assembly of the deep-sea coral Lophelia pertusa.</title>
        <authorList>
            <person name="Herrera S."/>
            <person name="Cordes E."/>
        </authorList>
    </citation>
    <scope>NUCLEOTIDE SEQUENCE</scope>
    <source>
        <strain evidence="1">USNM1676648</strain>
        <tissue evidence="1">Polyp</tissue>
    </source>
</reference>
<dbReference type="EMBL" id="MU826354">
    <property type="protein sequence ID" value="KAJ7380279.1"/>
    <property type="molecule type" value="Genomic_DNA"/>
</dbReference>
<evidence type="ECO:0000313" key="1">
    <source>
        <dbReference type="EMBL" id="KAJ7380279.1"/>
    </source>
</evidence>
<proteinExistence type="predicted"/>
<dbReference type="OrthoDB" id="5983619at2759"/>
<dbReference type="Proteomes" id="UP001163046">
    <property type="component" value="Unassembled WGS sequence"/>
</dbReference>
<comment type="caution">
    <text evidence="1">The sequence shown here is derived from an EMBL/GenBank/DDBJ whole genome shotgun (WGS) entry which is preliminary data.</text>
</comment>
<gene>
    <name evidence="1" type="ORF">OS493_010995</name>
</gene>
<keyword evidence="2" id="KW-1185">Reference proteome</keyword>
<name>A0A9X0D0G2_9CNID</name>
<accession>A0A9X0D0G2</accession>
<dbReference type="AlphaFoldDB" id="A0A9X0D0G2"/>
<dbReference type="InterPro" id="IPR038765">
    <property type="entry name" value="Papain-like_cys_pep_sf"/>
</dbReference>
<dbReference type="SUPFAM" id="SSF54001">
    <property type="entry name" value="Cysteine proteinases"/>
    <property type="match status" value="1"/>
</dbReference>
<sequence length="560" mass="62940">MNTRTRGNSGTPGPGTPGIKFQLGKMSRRPQAHLLLFIALAVRCLAALELPYEVLDSIIELSDLDTDFIDLNRGPTRPIYRLDLDPDYVAYYEIDIGSDYVVLSNGRKTGDYRKVESGPDPRPTNVLIQQAQNNGQRCEKFLSTVTIGMTVCMNDNGTAVAASYNWTADVAQAVEVRLEQHRRCFKGGERKETDVDEEALSPGSIVKVALGERFKSVDVYITSSGNSRLRPSSRSNWQQKLCQVLVDVCHPNGTTKVNPSAIKETPNHLLYLKLEVHGNRAFVGNVLEWREIGFVVEIKERKEVIKKHFAIDLHSNRFRRSVILGEVSAEKNNFPDYDQHKCCGSCYSGCGPVAWAQIFGYYDRKAATPNSIFSSTIYGDSSTKAPLHLTDEVKRFVEDIRLQVKTFCNNGQGSTYTSNMHLIAPWFRPRQGSNSRVVSYLESRKKRSSDGSSVVRGGRSWIQSKAAEYIKSGYPVILDFDFESEGGHSAVATRYKGTSRRNRHCKTKTTGWWVGKKTKTVCSWETAAYDYEFFLHYGWGGRNNKWQQVSPFGAHVAYIA</sequence>
<evidence type="ECO:0000313" key="2">
    <source>
        <dbReference type="Proteomes" id="UP001163046"/>
    </source>
</evidence>
<protein>
    <submittedName>
        <fullName evidence="1">Uncharacterized protein</fullName>
    </submittedName>
</protein>